<evidence type="ECO:0000313" key="2">
    <source>
        <dbReference type="Proteomes" id="UP000628984"/>
    </source>
</evidence>
<evidence type="ECO:0000313" key="1">
    <source>
        <dbReference type="EMBL" id="GGW33378.1"/>
    </source>
</evidence>
<dbReference type="AlphaFoldDB" id="A0A918IV48"/>
<name>A0A918IV48_9RHOB</name>
<gene>
    <name evidence="1" type="ORF">GCM10011452_22390</name>
</gene>
<dbReference type="Gene3D" id="2.60.120.10">
    <property type="entry name" value="Jelly Rolls"/>
    <property type="match status" value="1"/>
</dbReference>
<dbReference type="InterPro" id="IPR014710">
    <property type="entry name" value="RmlC-like_jellyroll"/>
</dbReference>
<proteinExistence type="predicted"/>
<keyword evidence="2" id="KW-1185">Reference proteome</keyword>
<dbReference type="InterPro" id="IPR011051">
    <property type="entry name" value="RmlC_Cupin_sf"/>
</dbReference>
<dbReference type="EMBL" id="BMYQ01000006">
    <property type="protein sequence ID" value="GGW33378.1"/>
    <property type="molecule type" value="Genomic_DNA"/>
</dbReference>
<protein>
    <recommendedName>
        <fullName evidence="3">HutD family protein</fullName>
    </recommendedName>
</protein>
<reference evidence="1" key="1">
    <citation type="journal article" date="2014" name="Int. J. Syst. Evol. Microbiol.">
        <title>Complete genome sequence of Corynebacterium casei LMG S-19264T (=DSM 44701T), isolated from a smear-ripened cheese.</title>
        <authorList>
            <consortium name="US DOE Joint Genome Institute (JGI-PGF)"/>
            <person name="Walter F."/>
            <person name="Albersmeier A."/>
            <person name="Kalinowski J."/>
            <person name="Ruckert C."/>
        </authorList>
    </citation>
    <scope>NUCLEOTIDE SEQUENCE</scope>
    <source>
        <strain evidence="1">KCTC 23714</strain>
    </source>
</reference>
<dbReference type="Proteomes" id="UP000628984">
    <property type="component" value="Unassembled WGS sequence"/>
</dbReference>
<dbReference type="PANTHER" id="PTHR37943">
    <property type="entry name" value="PROTEIN VES"/>
    <property type="match status" value="1"/>
</dbReference>
<comment type="caution">
    <text evidence="1">The sequence shown here is derived from an EMBL/GenBank/DDBJ whole genome shotgun (WGS) entry which is preliminary data.</text>
</comment>
<dbReference type="RefSeq" id="WP_189633948.1">
    <property type="nucleotide sequence ID" value="NZ_BMYQ01000006.1"/>
</dbReference>
<reference evidence="1" key="2">
    <citation type="submission" date="2020-09" db="EMBL/GenBank/DDBJ databases">
        <authorList>
            <person name="Sun Q."/>
            <person name="Kim S."/>
        </authorList>
    </citation>
    <scope>NUCLEOTIDE SEQUENCE</scope>
    <source>
        <strain evidence="1">KCTC 23714</strain>
    </source>
</reference>
<evidence type="ECO:0008006" key="3">
    <source>
        <dbReference type="Google" id="ProtNLM"/>
    </source>
</evidence>
<dbReference type="InterPro" id="IPR010282">
    <property type="entry name" value="Uncharacterised_HutD/Ves"/>
</dbReference>
<sequence>MIHRRRSDHQVMPWANGKGRTLELWREEDAGTLRFRLSVAQVVEDGPFSVLPGIDRVLTVIHGPGFRLEGAGQVWRCDPLRPVAFSGDLALRAVGVAAPTEDLNVMTARSLPAPEVLVRQEGLALPPPGGRVAVVDMATLGLWLGAEDVRLAGPSIVVRLAF</sequence>
<organism evidence="1 2">
    <name type="scientific">Gemmobacter lanyuensis</name>
    <dbReference type="NCBI Taxonomy" id="1054497"/>
    <lineage>
        <taxon>Bacteria</taxon>
        <taxon>Pseudomonadati</taxon>
        <taxon>Pseudomonadota</taxon>
        <taxon>Alphaproteobacteria</taxon>
        <taxon>Rhodobacterales</taxon>
        <taxon>Paracoccaceae</taxon>
        <taxon>Gemmobacter</taxon>
    </lineage>
</organism>
<dbReference type="PANTHER" id="PTHR37943:SF1">
    <property type="entry name" value="PROTEIN VES"/>
    <property type="match status" value="1"/>
</dbReference>
<dbReference type="Pfam" id="PF05962">
    <property type="entry name" value="HutD"/>
    <property type="match status" value="1"/>
</dbReference>
<dbReference type="SUPFAM" id="SSF51182">
    <property type="entry name" value="RmlC-like cupins"/>
    <property type="match status" value="1"/>
</dbReference>
<accession>A0A918IV48</accession>